<dbReference type="AlphaFoldDB" id="A0A1H9BBN3"/>
<evidence type="ECO:0000256" key="1">
    <source>
        <dbReference type="SAM" id="Phobius"/>
    </source>
</evidence>
<proteinExistence type="predicted"/>
<keyword evidence="3" id="KW-1185">Reference proteome</keyword>
<organism evidence="2 3">
    <name type="scientific">Neolewinella agarilytica</name>
    <dbReference type="NCBI Taxonomy" id="478744"/>
    <lineage>
        <taxon>Bacteria</taxon>
        <taxon>Pseudomonadati</taxon>
        <taxon>Bacteroidota</taxon>
        <taxon>Saprospiria</taxon>
        <taxon>Saprospirales</taxon>
        <taxon>Lewinellaceae</taxon>
        <taxon>Neolewinella</taxon>
    </lineage>
</organism>
<keyword evidence="1" id="KW-1133">Transmembrane helix</keyword>
<evidence type="ECO:0008006" key="4">
    <source>
        <dbReference type="Google" id="ProtNLM"/>
    </source>
</evidence>
<keyword evidence="1" id="KW-0472">Membrane</keyword>
<feature type="transmembrane region" description="Helical" evidence="1">
    <location>
        <begin position="55"/>
        <end position="73"/>
    </location>
</feature>
<dbReference type="Proteomes" id="UP000199021">
    <property type="component" value="Unassembled WGS sequence"/>
</dbReference>
<protein>
    <recommendedName>
        <fullName evidence="4">Phospholipase_D-nuclease N-terminal</fullName>
    </recommendedName>
</protein>
<gene>
    <name evidence="2" type="ORF">SAMN05444359_10338</name>
</gene>
<accession>A0A1H9BBN3</accession>
<sequence>MNEAPVSIVVTLPDMKDTLILLCILAVAVAIYWPILRIARKDIADRANAGLGNGMLYAVLLLPLFGPIIYLLLRSRFRV</sequence>
<evidence type="ECO:0000313" key="2">
    <source>
        <dbReference type="EMBL" id="SEP85668.1"/>
    </source>
</evidence>
<name>A0A1H9BBN3_9BACT</name>
<dbReference type="EMBL" id="FOFB01000003">
    <property type="protein sequence ID" value="SEP85668.1"/>
    <property type="molecule type" value="Genomic_DNA"/>
</dbReference>
<dbReference type="InParanoid" id="A0A1H9BBN3"/>
<feature type="transmembrane region" description="Helical" evidence="1">
    <location>
        <begin position="18"/>
        <end position="35"/>
    </location>
</feature>
<reference evidence="3" key="1">
    <citation type="submission" date="2016-10" db="EMBL/GenBank/DDBJ databases">
        <authorList>
            <person name="Varghese N."/>
            <person name="Submissions S."/>
        </authorList>
    </citation>
    <scope>NUCLEOTIDE SEQUENCE [LARGE SCALE GENOMIC DNA]</scope>
    <source>
        <strain evidence="3">DSM 24740</strain>
    </source>
</reference>
<evidence type="ECO:0000313" key="3">
    <source>
        <dbReference type="Proteomes" id="UP000199021"/>
    </source>
</evidence>
<keyword evidence="1" id="KW-0812">Transmembrane</keyword>